<evidence type="ECO:0000256" key="1">
    <source>
        <dbReference type="ARBA" id="ARBA00001933"/>
    </source>
</evidence>
<sequence length="507" mass="55179">MNRAPLVARKMLQYPFARAYSSVVLSSLGVAAAVASAATSTVDGPHTRPVVKTAIPGPRSKALLEEMGKSLSTSQVAFFTDYEQSCGNYMVDADGNVLLDLLTQIGSLPLGYNHPAVMAAVSSSSALTPLVTRPSLAMFPPSSWPELVQSTLLPLAPRGLSEVTLMMCGTCANENAFKAAFINYMDVKREKPLTPDSEEYSSTMLNQPPGSPKLSILSFMGGFHGRALGTLSCTHSKPIHKLDIPAFDWPVALFPRLQYPLDQFVRENEMEEKRCLAEVEEKMEKAAKAGEPVAAIIIEPIQAEGGDNHASPNFFKGVQSIAKKHGASFIVDEVQTGGGATGITWAHESWGLTEPPDVVTFAKKMIVAGYYTTLDKRPKEGYRIFNTWMGDPIRLVMLKAVAAEIRSKDLLSQFRESGDVLLSGLRELEECYPFLVHRARGQGPFCAIDCHTTNQRDTVISTLRSKGFNLGGCGEVGIRFRPALVFEPSHASLFLNAFEDTLAELSR</sequence>
<dbReference type="GO" id="GO:0034386">
    <property type="term" value="F:4-aminobutyrate:2-oxoglutarate transaminase activity"/>
    <property type="evidence" value="ECO:0007669"/>
    <property type="project" value="UniProtKB-EC"/>
</dbReference>
<dbReference type="FunFam" id="3.40.640.10:FF:000073">
    <property type="entry name" value="Probable 4-aminobutyrate aminotransferase"/>
    <property type="match status" value="1"/>
</dbReference>
<dbReference type="Gene3D" id="3.40.640.10">
    <property type="entry name" value="Type I PLP-dependent aspartate aminotransferase-like (Major domain)"/>
    <property type="match status" value="1"/>
</dbReference>
<evidence type="ECO:0000256" key="11">
    <source>
        <dbReference type="ARBA" id="ARBA00031787"/>
    </source>
</evidence>
<evidence type="ECO:0000256" key="3">
    <source>
        <dbReference type="ARBA" id="ARBA00012876"/>
    </source>
</evidence>
<name>A0AA35RT60_GEOBA</name>
<evidence type="ECO:0000256" key="13">
    <source>
        <dbReference type="RuleBase" id="RU003560"/>
    </source>
</evidence>
<evidence type="ECO:0000256" key="6">
    <source>
        <dbReference type="ARBA" id="ARBA00022679"/>
    </source>
</evidence>
<keyword evidence="5 14" id="KW-0032">Aminotransferase</keyword>
<evidence type="ECO:0000313" key="15">
    <source>
        <dbReference type="Proteomes" id="UP001174909"/>
    </source>
</evidence>
<keyword evidence="7 13" id="KW-0663">Pyridoxal phosphate</keyword>
<dbReference type="NCBIfam" id="TIGR00699">
    <property type="entry name" value="GABAtrns_euk"/>
    <property type="match status" value="1"/>
</dbReference>
<comment type="catalytic activity">
    <reaction evidence="12">
        <text>4-aminobutanoate + 2-oxoglutarate = succinate semialdehyde + L-glutamate</text>
        <dbReference type="Rhea" id="RHEA:23352"/>
        <dbReference type="ChEBI" id="CHEBI:16810"/>
        <dbReference type="ChEBI" id="CHEBI:29985"/>
        <dbReference type="ChEBI" id="CHEBI:57706"/>
        <dbReference type="ChEBI" id="CHEBI:59888"/>
        <dbReference type="EC" id="2.6.1.19"/>
    </reaction>
</comment>
<evidence type="ECO:0000256" key="4">
    <source>
        <dbReference type="ARBA" id="ARBA00012912"/>
    </source>
</evidence>
<dbReference type="Pfam" id="PF00202">
    <property type="entry name" value="Aminotran_3"/>
    <property type="match status" value="1"/>
</dbReference>
<evidence type="ECO:0000256" key="8">
    <source>
        <dbReference type="ARBA" id="ARBA00029760"/>
    </source>
</evidence>
<accession>A0AA35RT60</accession>
<dbReference type="InterPro" id="IPR004631">
    <property type="entry name" value="4NH2But_aminotransferase_euk"/>
</dbReference>
<dbReference type="PIRSF" id="PIRSF000521">
    <property type="entry name" value="Transaminase_4ab_Lys_Orn"/>
    <property type="match status" value="1"/>
</dbReference>
<evidence type="ECO:0000256" key="2">
    <source>
        <dbReference type="ARBA" id="ARBA00008954"/>
    </source>
</evidence>
<dbReference type="EC" id="2.6.1.22" evidence="3"/>
<keyword evidence="6" id="KW-0808">Transferase</keyword>
<dbReference type="GO" id="GO:0030170">
    <property type="term" value="F:pyridoxal phosphate binding"/>
    <property type="evidence" value="ECO:0007669"/>
    <property type="project" value="InterPro"/>
</dbReference>
<comment type="cofactor">
    <cofactor evidence="1">
        <name>pyridoxal 5'-phosphate</name>
        <dbReference type="ChEBI" id="CHEBI:597326"/>
    </cofactor>
</comment>
<evidence type="ECO:0000256" key="5">
    <source>
        <dbReference type="ARBA" id="ARBA00022576"/>
    </source>
</evidence>
<gene>
    <name evidence="14" type="ORF">GBAR_LOCUS10294</name>
</gene>
<evidence type="ECO:0000256" key="12">
    <source>
        <dbReference type="ARBA" id="ARBA00048021"/>
    </source>
</evidence>
<dbReference type="CDD" id="cd00610">
    <property type="entry name" value="OAT_like"/>
    <property type="match status" value="1"/>
</dbReference>
<proteinExistence type="inferred from homology"/>
<evidence type="ECO:0000256" key="9">
    <source>
        <dbReference type="ARBA" id="ARBA00030204"/>
    </source>
</evidence>
<dbReference type="GO" id="GO:0005739">
    <property type="term" value="C:mitochondrion"/>
    <property type="evidence" value="ECO:0007669"/>
    <property type="project" value="TreeGrafter"/>
</dbReference>
<comment type="caution">
    <text evidence="14">The sequence shown here is derived from an EMBL/GenBank/DDBJ whole genome shotgun (WGS) entry which is preliminary data.</text>
</comment>
<keyword evidence="15" id="KW-1185">Reference proteome</keyword>
<evidence type="ECO:0000313" key="14">
    <source>
        <dbReference type="EMBL" id="CAI8016804.1"/>
    </source>
</evidence>
<dbReference type="SUPFAM" id="SSF53383">
    <property type="entry name" value="PLP-dependent transferases"/>
    <property type="match status" value="1"/>
</dbReference>
<dbReference type="EC" id="2.6.1.19" evidence="4"/>
<dbReference type="Proteomes" id="UP001174909">
    <property type="component" value="Unassembled WGS sequence"/>
</dbReference>
<comment type="similarity">
    <text evidence="2 13">Belongs to the class-III pyridoxal-phosphate-dependent aminotransferase family.</text>
</comment>
<protein>
    <recommendedName>
        <fullName evidence="10">(S)-3-amino-2-methylpropionate transaminase</fullName>
        <ecNumber evidence="4">2.6.1.19</ecNumber>
        <ecNumber evidence="3">2.6.1.22</ecNumber>
    </recommendedName>
    <alternativeName>
        <fullName evidence="11">GABA aminotransferase</fullName>
    </alternativeName>
    <alternativeName>
        <fullName evidence="9">Gamma-amino-N-butyrate transaminase</fullName>
    </alternativeName>
    <alternativeName>
        <fullName evidence="8">L-AIBAT</fullName>
    </alternativeName>
</protein>
<dbReference type="PANTHER" id="PTHR43206:SF1">
    <property type="entry name" value="4-AMINOBUTYRATE AMINOTRANSFERASE, MITOCHONDRIAL"/>
    <property type="match status" value="1"/>
</dbReference>
<evidence type="ECO:0000256" key="10">
    <source>
        <dbReference type="ARBA" id="ARBA00030857"/>
    </source>
</evidence>
<dbReference type="Gene3D" id="3.90.1150.10">
    <property type="entry name" value="Aspartate Aminotransferase, domain 1"/>
    <property type="match status" value="1"/>
</dbReference>
<dbReference type="InterPro" id="IPR015424">
    <property type="entry name" value="PyrdxlP-dep_Trfase"/>
</dbReference>
<dbReference type="AlphaFoldDB" id="A0AA35RT60"/>
<dbReference type="EMBL" id="CASHTH010001567">
    <property type="protein sequence ID" value="CAI8016804.1"/>
    <property type="molecule type" value="Genomic_DNA"/>
</dbReference>
<dbReference type="PANTHER" id="PTHR43206">
    <property type="entry name" value="AMINOTRANSFERASE"/>
    <property type="match status" value="1"/>
</dbReference>
<dbReference type="InterPro" id="IPR005814">
    <property type="entry name" value="Aminotrans_3"/>
</dbReference>
<dbReference type="InterPro" id="IPR015421">
    <property type="entry name" value="PyrdxlP-dep_Trfase_major"/>
</dbReference>
<dbReference type="GO" id="GO:0009450">
    <property type="term" value="P:gamma-aminobutyric acid catabolic process"/>
    <property type="evidence" value="ECO:0007669"/>
    <property type="project" value="TreeGrafter"/>
</dbReference>
<dbReference type="GO" id="GO:0047298">
    <property type="term" value="F:(S)-3-amino-2-methylpropionate transaminase activity"/>
    <property type="evidence" value="ECO:0007669"/>
    <property type="project" value="UniProtKB-EC"/>
</dbReference>
<organism evidence="14 15">
    <name type="scientific">Geodia barretti</name>
    <name type="common">Barrett's horny sponge</name>
    <dbReference type="NCBI Taxonomy" id="519541"/>
    <lineage>
        <taxon>Eukaryota</taxon>
        <taxon>Metazoa</taxon>
        <taxon>Porifera</taxon>
        <taxon>Demospongiae</taxon>
        <taxon>Heteroscleromorpha</taxon>
        <taxon>Tetractinellida</taxon>
        <taxon>Astrophorina</taxon>
        <taxon>Geodiidae</taxon>
        <taxon>Geodia</taxon>
    </lineage>
</organism>
<evidence type="ECO:0000256" key="7">
    <source>
        <dbReference type="ARBA" id="ARBA00022898"/>
    </source>
</evidence>
<reference evidence="14" key="1">
    <citation type="submission" date="2023-03" db="EMBL/GenBank/DDBJ databases">
        <authorList>
            <person name="Steffen K."/>
            <person name="Cardenas P."/>
        </authorList>
    </citation>
    <scope>NUCLEOTIDE SEQUENCE</scope>
</reference>
<dbReference type="InterPro" id="IPR015422">
    <property type="entry name" value="PyrdxlP-dep_Trfase_small"/>
</dbReference>